<dbReference type="InterPro" id="IPR039497">
    <property type="entry name" value="CC144C-like_CC_dom"/>
</dbReference>
<sequence length="144" mass="17011">MLEDRNKELINECNHLKERLYQYENEKAEREVVVRQLQQELADTLKKQSMSEASLEVSSRYRISLEDETQDLKKKLAQIRSQLQEAEDRHTEATQCVVKMQDHLQKLETENSKLKVTIKKQTGKIEQLQKNLLSANLMQQKLEN</sequence>
<evidence type="ECO:0000256" key="1">
    <source>
        <dbReference type="ARBA" id="ARBA00023054"/>
    </source>
</evidence>
<feature type="coiled-coil region" evidence="2">
    <location>
        <begin position="6"/>
        <end position="138"/>
    </location>
</feature>
<organism evidence="4 5">
    <name type="scientific">Sciurus vulgaris</name>
    <name type="common">Eurasian red squirrel</name>
    <dbReference type="NCBI Taxonomy" id="55149"/>
    <lineage>
        <taxon>Eukaryota</taxon>
        <taxon>Metazoa</taxon>
        <taxon>Chordata</taxon>
        <taxon>Craniata</taxon>
        <taxon>Vertebrata</taxon>
        <taxon>Euteleostomi</taxon>
        <taxon>Mammalia</taxon>
        <taxon>Eutheria</taxon>
        <taxon>Euarchontoglires</taxon>
        <taxon>Glires</taxon>
        <taxon>Rodentia</taxon>
        <taxon>Sciuromorpha</taxon>
        <taxon>Sciuridae</taxon>
        <taxon>Sciurinae</taxon>
        <taxon>Sciurini</taxon>
        <taxon>Sciurus</taxon>
    </lineage>
</organism>
<dbReference type="Ensembl" id="ENSSVLT00005016476.1">
    <property type="protein sequence ID" value="ENSSVLP00005014844.1"/>
    <property type="gene ID" value="ENSSVLG00005011902.1"/>
</dbReference>
<dbReference type="PANTHER" id="PTHR24147:SF60">
    <property type="entry name" value="ANKYRIN REPEAT DOMAIN-CONTAINING PROTEIN 26-RELATED"/>
    <property type="match status" value="1"/>
</dbReference>
<evidence type="ECO:0000313" key="4">
    <source>
        <dbReference type="Ensembl" id="ENSSVLP00005014844.1"/>
    </source>
</evidence>
<dbReference type="Proteomes" id="UP000694564">
    <property type="component" value="Chromosome 4"/>
</dbReference>
<dbReference type="InterPro" id="IPR050657">
    <property type="entry name" value="Ankyrin_repeat_domain"/>
</dbReference>
<accession>A0A8D2CU19</accession>
<name>A0A8D2CU19_SCIVU</name>
<keyword evidence="5" id="KW-1185">Reference proteome</keyword>
<reference evidence="4" key="2">
    <citation type="submission" date="2025-09" db="UniProtKB">
        <authorList>
            <consortium name="Ensembl"/>
        </authorList>
    </citation>
    <scope>IDENTIFICATION</scope>
</reference>
<dbReference type="SUPFAM" id="SSF90257">
    <property type="entry name" value="Myosin rod fragments"/>
    <property type="match status" value="1"/>
</dbReference>
<dbReference type="GeneTree" id="ENSGT00940000153661"/>
<protein>
    <recommendedName>
        <fullName evidence="3">CCDC144C-like coiled-coil domain-containing protein</fullName>
    </recommendedName>
</protein>
<dbReference type="PANTHER" id="PTHR24147">
    <property type="entry name" value="ANKYRIN REPEAT DOMAIN 36-RELATED"/>
    <property type="match status" value="1"/>
</dbReference>
<evidence type="ECO:0000256" key="2">
    <source>
        <dbReference type="SAM" id="Coils"/>
    </source>
</evidence>
<reference evidence="4" key="1">
    <citation type="submission" date="2025-08" db="UniProtKB">
        <authorList>
            <consortium name="Ensembl"/>
        </authorList>
    </citation>
    <scope>IDENTIFICATION</scope>
</reference>
<proteinExistence type="predicted"/>
<feature type="domain" description="CCDC144C-like coiled-coil" evidence="3">
    <location>
        <begin position="1"/>
        <end position="82"/>
    </location>
</feature>
<dbReference type="Pfam" id="PF14915">
    <property type="entry name" value="CCDC144C"/>
    <property type="match status" value="1"/>
</dbReference>
<evidence type="ECO:0000313" key="5">
    <source>
        <dbReference type="Proteomes" id="UP000694564"/>
    </source>
</evidence>
<dbReference type="AlphaFoldDB" id="A0A8D2CU19"/>
<evidence type="ECO:0000259" key="3">
    <source>
        <dbReference type="Pfam" id="PF14915"/>
    </source>
</evidence>
<keyword evidence="1 2" id="KW-0175">Coiled coil</keyword>